<protein>
    <submittedName>
        <fullName evidence="1">Uncharacterized protein</fullName>
    </submittedName>
</protein>
<accession>A0A348MLB0</accession>
<name>A0A348MLB0_UNCW3</name>
<dbReference type="Proteomes" id="UP000262454">
    <property type="component" value="Unassembled WGS sequence"/>
</dbReference>
<comment type="caution">
    <text evidence="1">The sequence shown here is derived from an EMBL/GenBank/DDBJ whole genome shotgun (WGS) entry which is preliminary data.</text>
</comment>
<dbReference type="EMBL" id="DMCX01000035">
    <property type="protein sequence ID" value="HAF07836.1"/>
    <property type="molecule type" value="Genomic_DNA"/>
</dbReference>
<organism evidence="1 2">
    <name type="scientific">candidate division WOR-3 bacterium</name>
    <dbReference type="NCBI Taxonomy" id="2052148"/>
    <lineage>
        <taxon>Bacteria</taxon>
        <taxon>Bacteria division WOR-3</taxon>
    </lineage>
</organism>
<evidence type="ECO:0000313" key="2">
    <source>
        <dbReference type="Proteomes" id="UP000262454"/>
    </source>
</evidence>
<dbReference type="AlphaFoldDB" id="A0A348MLB0"/>
<gene>
    <name evidence="1" type="ORF">DCG82_05490</name>
</gene>
<evidence type="ECO:0000313" key="1">
    <source>
        <dbReference type="EMBL" id="HAF07836.1"/>
    </source>
</evidence>
<proteinExistence type="predicted"/>
<sequence>MNSLKKNQQILTIILTLILSIFHLNFNSCSFFSNTTYEYIRCVINEDTLKFEKNCNGEKDLGYYYLYGENEDRSVSVVISFPDTTRFNYIYIPYDYNTYIIINFKSSAKIYKCSSYLGYGKIYIESSPDSFFNQLAGTFEGVLLNTEDYKDSLKVEYGEFLFYFNQQETI</sequence>
<reference evidence="1 2" key="1">
    <citation type="journal article" date="2018" name="Nat. Biotechnol.">
        <title>A standardized bacterial taxonomy based on genome phylogeny substantially revises the tree of life.</title>
        <authorList>
            <person name="Parks D.H."/>
            <person name="Chuvochina M."/>
            <person name="Waite D.W."/>
            <person name="Rinke C."/>
            <person name="Skarshewski A."/>
            <person name="Chaumeil P.A."/>
            <person name="Hugenholtz P."/>
        </authorList>
    </citation>
    <scope>NUCLEOTIDE SEQUENCE [LARGE SCALE GENOMIC DNA]</scope>
    <source>
        <strain evidence="1">UBA7921</strain>
    </source>
</reference>